<protein>
    <recommendedName>
        <fullName evidence="4">Lipoprotein</fullName>
    </recommendedName>
</protein>
<dbReference type="AlphaFoldDB" id="A0A7K1GIF4"/>
<dbReference type="PROSITE" id="PS51257">
    <property type="entry name" value="PROKAR_LIPOPROTEIN"/>
    <property type="match status" value="1"/>
</dbReference>
<evidence type="ECO:0000313" key="2">
    <source>
        <dbReference type="EMBL" id="MTH28695.1"/>
    </source>
</evidence>
<dbReference type="RefSeq" id="WP_155034678.1">
    <property type="nucleotide sequence ID" value="NZ_JAYMMG010000002.1"/>
</dbReference>
<proteinExistence type="predicted"/>
<evidence type="ECO:0008006" key="4">
    <source>
        <dbReference type="Google" id="ProtNLM"/>
    </source>
</evidence>
<accession>A0A7K1GIF4</accession>
<gene>
    <name evidence="2" type="ORF">GJV77_01975</name>
</gene>
<keyword evidence="3" id="KW-1185">Reference proteome</keyword>
<evidence type="ECO:0000256" key="1">
    <source>
        <dbReference type="SAM" id="MobiDB-lite"/>
    </source>
</evidence>
<evidence type="ECO:0000313" key="3">
    <source>
        <dbReference type="Proteomes" id="UP000488936"/>
    </source>
</evidence>
<comment type="caution">
    <text evidence="2">The sequence shown here is derived from an EMBL/GenBank/DDBJ whole genome shotgun (WGS) entry which is preliminary data.</text>
</comment>
<feature type="region of interest" description="Disordered" evidence="1">
    <location>
        <begin position="30"/>
        <end position="87"/>
    </location>
</feature>
<dbReference type="Proteomes" id="UP000488936">
    <property type="component" value="Unassembled WGS sequence"/>
</dbReference>
<name>A0A7K1GIF4_9FLAO</name>
<sequence>MKTRKTLIILLSSLTFITISCDKEDDYLQTKSPKEKAISASDNDTNNDWGLTPIKPPKPKSLSLEMEEGDTNNDWGLTPIKPPKPKK</sequence>
<dbReference type="EMBL" id="WMJY01000002">
    <property type="protein sequence ID" value="MTH28695.1"/>
    <property type="molecule type" value="Genomic_DNA"/>
</dbReference>
<feature type="compositionally biased region" description="Polar residues" evidence="1">
    <location>
        <begin position="40"/>
        <end position="49"/>
    </location>
</feature>
<reference evidence="2 3" key="1">
    <citation type="journal article" date="2006" name="Int. J. Syst. Evol. Microbiol.">
        <title>Myroides pelagicus sp. nov., isolated from seawater in Thailand.</title>
        <authorList>
            <person name="Yoon J."/>
            <person name="Maneerat S."/>
            <person name="Kawai F."/>
            <person name="Yokota A."/>
        </authorList>
    </citation>
    <scope>NUCLEOTIDE SEQUENCE [LARGE SCALE GENOMIC DNA]</scope>
    <source>
        <strain evidence="2 3">SM1T</strain>
    </source>
</reference>
<organism evidence="2 3">
    <name type="scientific">Myroides pelagicus</name>
    <dbReference type="NCBI Taxonomy" id="270914"/>
    <lineage>
        <taxon>Bacteria</taxon>
        <taxon>Pseudomonadati</taxon>
        <taxon>Bacteroidota</taxon>
        <taxon>Flavobacteriia</taxon>
        <taxon>Flavobacteriales</taxon>
        <taxon>Flavobacteriaceae</taxon>
        <taxon>Myroides</taxon>
    </lineage>
</organism>